<evidence type="ECO:0000313" key="2">
    <source>
        <dbReference type="EMBL" id="MPC97556.1"/>
    </source>
</evidence>
<evidence type="ECO:0000313" key="3">
    <source>
        <dbReference type="Proteomes" id="UP000324222"/>
    </source>
</evidence>
<keyword evidence="1" id="KW-0812">Transmembrane</keyword>
<dbReference type="AlphaFoldDB" id="A0A5B7JTD2"/>
<keyword evidence="3" id="KW-1185">Reference proteome</keyword>
<keyword evidence="1" id="KW-1133">Transmembrane helix</keyword>
<accession>A0A5B7JTD2</accession>
<gene>
    <name evidence="2" type="ORF">E2C01_092876</name>
</gene>
<dbReference type="EMBL" id="VSRR010110494">
    <property type="protein sequence ID" value="MPC97556.1"/>
    <property type="molecule type" value="Genomic_DNA"/>
</dbReference>
<sequence>MRALFGYDSDRAVCPFIASVPTFVILVVASPGSPAGVAFHGYSYTPSPRLASFGHSPTHQLVMSSVHQLMSPWL</sequence>
<proteinExistence type="predicted"/>
<reference evidence="2 3" key="1">
    <citation type="submission" date="2019-05" db="EMBL/GenBank/DDBJ databases">
        <title>Another draft genome of Portunus trituberculatus and its Hox gene families provides insights of decapod evolution.</title>
        <authorList>
            <person name="Jeong J.-H."/>
            <person name="Song I."/>
            <person name="Kim S."/>
            <person name="Choi T."/>
            <person name="Kim D."/>
            <person name="Ryu S."/>
            <person name="Kim W."/>
        </authorList>
    </citation>
    <scope>NUCLEOTIDE SEQUENCE [LARGE SCALE GENOMIC DNA]</scope>
    <source>
        <tissue evidence="2">Muscle</tissue>
    </source>
</reference>
<comment type="caution">
    <text evidence="2">The sequence shown here is derived from an EMBL/GenBank/DDBJ whole genome shotgun (WGS) entry which is preliminary data.</text>
</comment>
<evidence type="ECO:0000256" key="1">
    <source>
        <dbReference type="SAM" id="Phobius"/>
    </source>
</evidence>
<feature type="transmembrane region" description="Helical" evidence="1">
    <location>
        <begin position="12"/>
        <end position="30"/>
    </location>
</feature>
<protein>
    <submittedName>
        <fullName evidence="2">Uncharacterized protein</fullName>
    </submittedName>
</protein>
<dbReference type="Proteomes" id="UP000324222">
    <property type="component" value="Unassembled WGS sequence"/>
</dbReference>
<keyword evidence="1" id="KW-0472">Membrane</keyword>
<name>A0A5B7JTD2_PORTR</name>
<organism evidence="2 3">
    <name type="scientific">Portunus trituberculatus</name>
    <name type="common">Swimming crab</name>
    <name type="synonym">Neptunus trituberculatus</name>
    <dbReference type="NCBI Taxonomy" id="210409"/>
    <lineage>
        <taxon>Eukaryota</taxon>
        <taxon>Metazoa</taxon>
        <taxon>Ecdysozoa</taxon>
        <taxon>Arthropoda</taxon>
        <taxon>Crustacea</taxon>
        <taxon>Multicrustacea</taxon>
        <taxon>Malacostraca</taxon>
        <taxon>Eumalacostraca</taxon>
        <taxon>Eucarida</taxon>
        <taxon>Decapoda</taxon>
        <taxon>Pleocyemata</taxon>
        <taxon>Brachyura</taxon>
        <taxon>Eubrachyura</taxon>
        <taxon>Portunoidea</taxon>
        <taxon>Portunidae</taxon>
        <taxon>Portuninae</taxon>
        <taxon>Portunus</taxon>
    </lineage>
</organism>